<sequence>MAEISLTGFTPHPPVVTGTHALWRMLRTSLAHPPARILSHPLPASVWIDGWQQAEDDVMTVLGNDPIAVLSHAGPGAAPAFAQLERIAYTGSGDEIRGHHWAVSMIASLSPHVTFYPPTKPIAGEPPTLVQMRVPVTVTEYMAIANPGNTQRTVAFTALQTGVALMVLTQDRGRYHWWVDALSTTRPQPITFPAH</sequence>
<organism evidence="1 2">
    <name type="scientific">Sulfobacillus thermotolerans</name>
    <dbReference type="NCBI Taxonomy" id="338644"/>
    <lineage>
        <taxon>Bacteria</taxon>
        <taxon>Bacillati</taxon>
        <taxon>Bacillota</taxon>
        <taxon>Clostridia</taxon>
        <taxon>Eubacteriales</taxon>
        <taxon>Clostridiales Family XVII. Incertae Sedis</taxon>
        <taxon>Sulfobacillus</taxon>
    </lineage>
</organism>
<keyword evidence="2" id="KW-1185">Reference proteome</keyword>
<gene>
    <name evidence="1" type="ORF">BXT84_00535</name>
</gene>
<proteinExistence type="predicted"/>
<evidence type="ECO:0000313" key="1">
    <source>
        <dbReference type="EMBL" id="AUW92622.1"/>
    </source>
</evidence>
<name>A0ABN5GVZ9_9FIRM</name>
<reference evidence="1 2" key="1">
    <citation type="journal article" date="2019" name="Sci. Rep.">
        <title>Sulfobacillus thermotolerans: new insights into resistance and metabolic capacities of acidophilic chemolithotrophs.</title>
        <authorList>
            <person name="Panyushkina A.E."/>
            <person name="Babenko V.V."/>
            <person name="Nikitina A.S."/>
            <person name="Selezneva O.V."/>
            <person name="Tsaplina I.A."/>
            <person name="Letarova M.A."/>
            <person name="Kostryukova E.S."/>
            <person name="Letarov A.V."/>
        </authorList>
    </citation>
    <scope>NUCLEOTIDE SEQUENCE [LARGE SCALE GENOMIC DNA]</scope>
    <source>
        <strain evidence="1 2">Kr1</strain>
    </source>
</reference>
<accession>A0ABN5GVZ9</accession>
<evidence type="ECO:0000313" key="2">
    <source>
        <dbReference type="Proteomes" id="UP000325292"/>
    </source>
</evidence>
<protein>
    <submittedName>
        <fullName evidence="1">Uncharacterized protein</fullName>
    </submittedName>
</protein>
<dbReference type="Proteomes" id="UP000325292">
    <property type="component" value="Chromosome"/>
</dbReference>
<dbReference type="EMBL" id="CP019454">
    <property type="protein sequence ID" value="AUW92622.1"/>
    <property type="molecule type" value="Genomic_DNA"/>
</dbReference>